<gene>
    <name evidence="2" type="ORF">Q4481_23790</name>
</gene>
<accession>A0ABT8YTH6</accession>
<dbReference type="EMBL" id="JAUOZU010000024">
    <property type="protein sequence ID" value="MDO6966989.1"/>
    <property type="molecule type" value="Genomic_DNA"/>
</dbReference>
<evidence type="ECO:0008006" key="4">
    <source>
        <dbReference type="Google" id="ProtNLM"/>
    </source>
</evidence>
<reference evidence="2" key="1">
    <citation type="journal article" date="2015" name="Int. J. Syst. Evol. Microbiol.">
        <title>Rhizobium alvei sp. nov., isolated from a freshwater river.</title>
        <authorList>
            <person name="Sheu S.Y."/>
            <person name="Huang H.W."/>
            <person name="Young C.C."/>
            <person name="Chen W.M."/>
        </authorList>
    </citation>
    <scope>NUCLEOTIDE SEQUENCE</scope>
    <source>
        <strain evidence="2">TNR-22</strain>
    </source>
</reference>
<keyword evidence="1" id="KW-0732">Signal</keyword>
<sequence>MKIGLFVAALLTLLCGCTTLNYEPLEYTVPASRLETREALVAGFSDAKYRINTDSDFTLLVERYQTPGEMVFSNNLKIFYQFAITGDNPTKISPRIIATFGNPLSPGQVDVTHREDLRKELEAKMAAITSGLKS</sequence>
<protein>
    <recommendedName>
        <fullName evidence="4">Lipoprotein</fullName>
    </recommendedName>
</protein>
<dbReference type="RefSeq" id="WP_304378919.1">
    <property type="nucleotide sequence ID" value="NZ_JAUOZU010000024.1"/>
</dbReference>
<feature type="signal peptide" evidence="1">
    <location>
        <begin position="1"/>
        <end position="22"/>
    </location>
</feature>
<keyword evidence="3" id="KW-1185">Reference proteome</keyword>
<evidence type="ECO:0000313" key="3">
    <source>
        <dbReference type="Proteomes" id="UP001174932"/>
    </source>
</evidence>
<evidence type="ECO:0000313" key="2">
    <source>
        <dbReference type="EMBL" id="MDO6966989.1"/>
    </source>
</evidence>
<name>A0ABT8YTH6_9HYPH</name>
<comment type="caution">
    <text evidence="2">The sequence shown here is derived from an EMBL/GenBank/DDBJ whole genome shotgun (WGS) entry which is preliminary data.</text>
</comment>
<evidence type="ECO:0000256" key="1">
    <source>
        <dbReference type="SAM" id="SignalP"/>
    </source>
</evidence>
<reference evidence="2" key="2">
    <citation type="submission" date="2023-07" db="EMBL/GenBank/DDBJ databases">
        <authorList>
            <person name="Shen H."/>
        </authorList>
    </citation>
    <scope>NUCLEOTIDE SEQUENCE</scope>
    <source>
        <strain evidence="2">TNR-22</strain>
    </source>
</reference>
<dbReference type="Proteomes" id="UP001174932">
    <property type="component" value="Unassembled WGS sequence"/>
</dbReference>
<organism evidence="2 3">
    <name type="scientific">Rhizobium alvei</name>
    <dbReference type="NCBI Taxonomy" id="1132659"/>
    <lineage>
        <taxon>Bacteria</taxon>
        <taxon>Pseudomonadati</taxon>
        <taxon>Pseudomonadota</taxon>
        <taxon>Alphaproteobacteria</taxon>
        <taxon>Hyphomicrobiales</taxon>
        <taxon>Rhizobiaceae</taxon>
        <taxon>Rhizobium/Agrobacterium group</taxon>
        <taxon>Rhizobium</taxon>
    </lineage>
</organism>
<proteinExistence type="predicted"/>
<feature type="chain" id="PRO_5046588165" description="Lipoprotein" evidence="1">
    <location>
        <begin position="23"/>
        <end position="134"/>
    </location>
</feature>
<dbReference type="PROSITE" id="PS51257">
    <property type="entry name" value="PROKAR_LIPOPROTEIN"/>
    <property type="match status" value="1"/>
</dbReference>